<feature type="compositionally biased region" description="Pro residues" evidence="1">
    <location>
        <begin position="79"/>
        <end position="89"/>
    </location>
</feature>
<proteinExistence type="predicted"/>
<evidence type="ECO:0000313" key="2">
    <source>
        <dbReference type="EMBL" id="GMF54471.1"/>
    </source>
</evidence>
<feature type="compositionally biased region" description="Polar residues" evidence="1">
    <location>
        <begin position="1"/>
        <end position="13"/>
    </location>
</feature>
<name>A0A9W6Y6Q4_9STRA</name>
<protein>
    <submittedName>
        <fullName evidence="2">Unnamed protein product</fullName>
    </submittedName>
</protein>
<gene>
    <name evidence="2" type="ORF">Pfra01_002274100</name>
</gene>
<evidence type="ECO:0000313" key="3">
    <source>
        <dbReference type="Proteomes" id="UP001165121"/>
    </source>
</evidence>
<dbReference type="Proteomes" id="UP001165121">
    <property type="component" value="Unassembled WGS sequence"/>
</dbReference>
<dbReference type="AlphaFoldDB" id="A0A9W6Y6Q4"/>
<feature type="region of interest" description="Disordered" evidence="1">
    <location>
        <begin position="1"/>
        <end position="89"/>
    </location>
</feature>
<keyword evidence="3" id="KW-1185">Reference proteome</keyword>
<accession>A0A9W6Y6Q4</accession>
<evidence type="ECO:0000256" key="1">
    <source>
        <dbReference type="SAM" id="MobiDB-lite"/>
    </source>
</evidence>
<feature type="compositionally biased region" description="Low complexity" evidence="1">
    <location>
        <begin position="14"/>
        <end position="30"/>
    </location>
</feature>
<reference evidence="2" key="1">
    <citation type="submission" date="2023-04" db="EMBL/GenBank/DDBJ databases">
        <title>Phytophthora fragariaefolia NBRC 109709.</title>
        <authorList>
            <person name="Ichikawa N."/>
            <person name="Sato H."/>
            <person name="Tonouchi N."/>
        </authorList>
    </citation>
    <scope>NUCLEOTIDE SEQUENCE</scope>
    <source>
        <strain evidence="2">NBRC 109709</strain>
    </source>
</reference>
<sequence>MVAASSANAASGTPSGSGWAAPSVSSAPPARNDGRSSSDESEDEEVERQPPGSKEVSPNSESRDRAHSPSSKPSGPVSDNPPPPRRSAR</sequence>
<dbReference type="EMBL" id="BSXT01003509">
    <property type="protein sequence ID" value="GMF54471.1"/>
    <property type="molecule type" value="Genomic_DNA"/>
</dbReference>
<organism evidence="2 3">
    <name type="scientific">Phytophthora fragariaefolia</name>
    <dbReference type="NCBI Taxonomy" id="1490495"/>
    <lineage>
        <taxon>Eukaryota</taxon>
        <taxon>Sar</taxon>
        <taxon>Stramenopiles</taxon>
        <taxon>Oomycota</taxon>
        <taxon>Peronosporomycetes</taxon>
        <taxon>Peronosporales</taxon>
        <taxon>Peronosporaceae</taxon>
        <taxon>Phytophthora</taxon>
    </lineage>
</organism>
<comment type="caution">
    <text evidence="2">The sequence shown here is derived from an EMBL/GenBank/DDBJ whole genome shotgun (WGS) entry which is preliminary data.</text>
</comment>